<dbReference type="EMBL" id="SPHZ02000012">
    <property type="protein sequence ID" value="KAF0889708.1"/>
    <property type="molecule type" value="Genomic_DNA"/>
</dbReference>
<dbReference type="Proteomes" id="UP000479710">
    <property type="component" value="Unassembled WGS sequence"/>
</dbReference>
<gene>
    <name evidence="2" type="ORF">E2562_030455</name>
</gene>
<organism evidence="2 3">
    <name type="scientific">Oryza meyeriana var. granulata</name>
    <dbReference type="NCBI Taxonomy" id="110450"/>
    <lineage>
        <taxon>Eukaryota</taxon>
        <taxon>Viridiplantae</taxon>
        <taxon>Streptophyta</taxon>
        <taxon>Embryophyta</taxon>
        <taxon>Tracheophyta</taxon>
        <taxon>Spermatophyta</taxon>
        <taxon>Magnoliopsida</taxon>
        <taxon>Liliopsida</taxon>
        <taxon>Poales</taxon>
        <taxon>Poaceae</taxon>
        <taxon>BOP clade</taxon>
        <taxon>Oryzoideae</taxon>
        <taxon>Oryzeae</taxon>
        <taxon>Oryzinae</taxon>
        <taxon>Oryza</taxon>
        <taxon>Oryza meyeriana</taxon>
    </lineage>
</organism>
<evidence type="ECO:0000313" key="3">
    <source>
        <dbReference type="Proteomes" id="UP000479710"/>
    </source>
</evidence>
<feature type="region of interest" description="Disordered" evidence="1">
    <location>
        <begin position="43"/>
        <end position="66"/>
    </location>
</feature>
<evidence type="ECO:0000313" key="2">
    <source>
        <dbReference type="EMBL" id="KAF0889708.1"/>
    </source>
</evidence>
<evidence type="ECO:0000256" key="1">
    <source>
        <dbReference type="SAM" id="MobiDB-lite"/>
    </source>
</evidence>
<name>A0A6G1BNX1_9ORYZ</name>
<sequence length="138" mass="14900">MRFHHLANPANAGLWLLRTSRAGRHHTPIALCHCKPRGDEPRKCRRRRGGGSLLVSGHRSDRHRSGTCSDIHITCGADGDGATDSSGEMWASDVGEVGMRDIPMATEFGPALVGGAGSGSRQMQHIQLPVWCLGTRPR</sequence>
<dbReference type="OrthoDB" id="1913313at2759"/>
<protein>
    <submittedName>
        <fullName evidence="2">Uncharacterized protein</fullName>
    </submittedName>
</protein>
<comment type="caution">
    <text evidence="2">The sequence shown here is derived from an EMBL/GenBank/DDBJ whole genome shotgun (WGS) entry which is preliminary data.</text>
</comment>
<dbReference type="AlphaFoldDB" id="A0A6G1BNX1"/>
<proteinExistence type="predicted"/>
<accession>A0A6G1BNX1</accession>
<reference evidence="2 3" key="1">
    <citation type="submission" date="2019-11" db="EMBL/GenBank/DDBJ databases">
        <title>Whole genome sequence of Oryza granulata.</title>
        <authorList>
            <person name="Li W."/>
        </authorList>
    </citation>
    <scope>NUCLEOTIDE SEQUENCE [LARGE SCALE GENOMIC DNA]</scope>
    <source>
        <strain evidence="3">cv. Menghai</strain>
        <tissue evidence="2">Leaf</tissue>
    </source>
</reference>
<keyword evidence="3" id="KW-1185">Reference proteome</keyword>